<dbReference type="AlphaFoldDB" id="A0A239YYJ1"/>
<protein>
    <submittedName>
        <fullName evidence="2">Suppressor of fused protein</fullName>
    </submittedName>
</protein>
<sequence>MQLPSWGAPELFARAHPQRFRPALVGDCLRERLISCTGDPDPFATSYRGVDILAFRVDAPLPHWLYSTFGLAPVRSSQPLAGTHTELTFRVPVGTDPLPPVWPAALLAHLVRHIRNRGLSIEPGHYMDLRHPVRPDARLTGLSFVTDPILGLVDGPLALAQFTYAVGLTTADLEAALAWDPLKLTGVLGDVFPLGLSDPDRADLAADPQAAARIAAATAAEGSSIGAAGVRLLDAEPGGRVDVDIAGARAILRAMRHRLPFDRSFALVEDTGNAWLLFEPDTTAELLPQDQGLLIHTPANLRNEILATLDAKPGKYSFVSAPLTLHVVDTST</sequence>
<dbReference type="Proteomes" id="UP000215374">
    <property type="component" value="Chromosome 1"/>
</dbReference>
<evidence type="ECO:0000313" key="3">
    <source>
        <dbReference type="Proteomes" id="UP000215374"/>
    </source>
</evidence>
<gene>
    <name evidence="2" type="ORF">SAMEA4535761_00854</name>
</gene>
<dbReference type="InterPro" id="IPR020941">
    <property type="entry name" value="SUFU-like_domain"/>
</dbReference>
<evidence type="ECO:0000313" key="2">
    <source>
        <dbReference type="EMBL" id="SNV64221.1"/>
    </source>
</evidence>
<accession>A0A239YYJ1</accession>
<dbReference type="OrthoDB" id="9023549at2"/>
<reference evidence="2 3" key="1">
    <citation type="submission" date="2017-06" db="EMBL/GenBank/DDBJ databases">
        <authorList>
            <consortium name="Pathogen Informatics"/>
        </authorList>
    </citation>
    <scope>NUCLEOTIDE SEQUENCE [LARGE SCALE GENOMIC DNA]</scope>
    <source>
        <strain evidence="2 3">NCTC13015</strain>
    </source>
</reference>
<dbReference type="InterPro" id="IPR037181">
    <property type="entry name" value="SUFU_N"/>
</dbReference>
<name>A0A239YYJ1_9CORY</name>
<feature type="domain" description="Suppressor of fused-like" evidence="1">
    <location>
        <begin position="49"/>
        <end position="201"/>
    </location>
</feature>
<organism evidence="2 3">
    <name type="scientific">Corynebacterium imitans</name>
    <dbReference type="NCBI Taxonomy" id="156978"/>
    <lineage>
        <taxon>Bacteria</taxon>
        <taxon>Bacillati</taxon>
        <taxon>Actinomycetota</taxon>
        <taxon>Actinomycetes</taxon>
        <taxon>Mycobacteriales</taxon>
        <taxon>Corynebacteriaceae</taxon>
        <taxon>Corynebacterium</taxon>
    </lineage>
</organism>
<evidence type="ECO:0000259" key="1">
    <source>
        <dbReference type="Pfam" id="PF05076"/>
    </source>
</evidence>
<proteinExistence type="predicted"/>
<dbReference type="RefSeq" id="WP_084674259.1">
    <property type="nucleotide sequence ID" value="NZ_LT906467.1"/>
</dbReference>
<dbReference type="Pfam" id="PF05076">
    <property type="entry name" value="SUFU"/>
    <property type="match status" value="1"/>
</dbReference>
<dbReference type="EMBL" id="LT906467">
    <property type="protein sequence ID" value="SNV64221.1"/>
    <property type="molecule type" value="Genomic_DNA"/>
</dbReference>
<dbReference type="SUPFAM" id="SSF103359">
    <property type="entry name" value="Suppressor of Fused, N-terminal domain"/>
    <property type="match status" value="1"/>
</dbReference>